<keyword evidence="1" id="KW-0812">Transmembrane</keyword>
<keyword evidence="1" id="KW-1133">Transmembrane helix</keyword>
<evidence type="ECO:0000256" key="1">
    <source>
        <dbReference type="SAM" id="Phobius"/>
    </source>
</evidence>
<feature type="transmembrane region" description="Helical" evidence="1">
    <location>
        <begin position="21"/>
        <end position="43"/>
    </location>
</feature>
<evidence type="ECO:0000313" key="3">
    <source>
        <dbReference type="Proteomes" id="UP001162131"/>
    </source>
</evidence>
<keyword evidence="3" id="KW-1185">Reference proteome</keyword>
<dbReference type="AlphaFoldDB" id="A0AAU9IMB0"/>
<accession>A0AAU9IMB0</accession>
<evidence type="ECO:0000313" key="2">
    <source>
        <dbReference type="EMBL" id="CAG9315602.1"/>
    </source>
</evidence>
<keyword evidence="1" id="KW-0472">Membrane</keyword>
<protein>
    <recommendedName>
        <fullName evidence="4">Secreted protein</fullName>
    </recommendedName>
</protein>
<evidence type="ECO:0008006" key="4">
    <source>
        <dbReference type="Google" id="ProtNLM"/>
    </source>
</evidence>
<dbReference type="EMBL" id="CAJZBQ010000014">
    <property type="protein sequence ID" value="CAG9315602.1"/>
    <property type="molecule type" value="Genomic_DNA"/>
</dbReference>
<organism evidence="2 3">
    <name type="scientific">Blepharisma stoltei</name>
    <dbReference type="NCBI Taxonomy" id="1481888"/>
    <lineage>
        <taxon>Eukaryota</taxon>
        <taxon>Sar</taxon>
        <taxon>Alveolata</taxon>
        <taxon>Ciliophora</taxon>
        <taxon>Postciliodesmatophora</taxon>
        <taxon>Heterotrichea</taxon>
        <taxon>Heterotrichida</taxon>
        <taxon>Blepharismidae</taxon>
        <taxon>Blepharisma</taxon>
    </lineage>
</organism>
<name>A0AAU9IMB0_9CILI</name>
<comment type="caution">
    <text evidence="2">The sequence shown here is derived from an EMBL/GenBank/DDBJ whole genome shotgun (WGS) entry which is preliminary data.</text>
</comment>
<proteinExistence type="predicted"/>
<sequence length="90" mass="10661">MSFIAKRFLRVVLALRWKAQHYLCWLLVWFGAADFCIFCQQHLGPGWVLDRSMATYLLRLRGLPWQNPYMGIWIGKSSPEKQNFGLIMLR</sequence>
<dbReference type="Proteomes" id="UP001162131">
    <property type="component" value="Unassembled WGS sequence"/>
</dbReference>
<gene>
    <name evidence="2" type="ORF">BSTOLATCC_MIC14765</name>
</gene>
<reference evidence="2" key="1">
    <citation type="submission" date="2021-09" db="EMBL/GenBank/DDBJ databases">
        <authorList>
            <consortium name="AG Swart"/>
            <person name="Singh M."/>
            <person name="Singh A."/>
            <person name="Seah K."/>
            <person name="Emmerich C."/>
        </authorList>
    </citation>
    <scope>NUCLEOTIDE SEQUENCE</scope>
    <source>
        <strain evidence="2">ATCC30299</strain>
    </source>
</reference>